<gene>
    <name evidence="1" type="ORF">ACN38_g10364</name>
</gene>
<keyword evidence="2" id="KW-1185">Reference proteome</keyword>
<feature type="non-terminal residue" evidence="1">
    <location>
        <position position="16"/>
    </location>
</feature>
<protein>
    <submittedName>
        <fullName evidence="1">Uncharacterized protein</fullName>
    </submittedName>
</protein>
<evidence type="ECO:0000313" key="1">
    <source>
        <dbReference type="EMBL" id="KOS38824.1"/>
    </source>
</evidence>
<reference evidence="1 2" key="1">
    <citation type="submission" date="2015-08" db="EMBL/GenBank/DDBJ databases">
        <title>Genome sequencing of Penicillium nordicum.</title>
        <authorList>
            <person name="Nguyen H.D."/>
            <person name="Seifert K.A."/>
        </authorList>
    </citation>
    <scope>NUCLEOTIDE SEQUENCE [LARGE SCALE GENOMIC DNA]</scope>
    <source>
        <strain evidence="1 2">DAOMC 185683</strain>
    </source>
</reference>
<organism evidence="1 2">
    <name type="scientific">Penicillium nordicum</name>
    <dbReference type="NCBI Taxonomy" id="229535"/>
    <lineage>
        <taxon>Eukaryota</taxon>
        <taxon>Fungi</taxon>
        <taxon>Dikarya</taxon>
        <taxon>Ascomycota</taxon>
        <taxon>Pezizomycotina</taxon>
        <taxon>Eurotiomycetes</taxon>
        <taxon>Eurotiomycetidae</taxon>
        <taxon>Eurotiales</taxon>
        <taxon>Aspergillaceae</taxon>
        <taxon>Penicillium</taxon>
    </lineage>
</organism>
<proteinExistence type="predicted"/>
<sequence length="16" mass="1741">MVLAGYITPYVSSLIN</sequence>
<comment type="caution">
    <text evidence="1">The sequence shown here is derived from an EMBL/GenBank/DDBJ whole genome shotgun (WGS) entry which is preliminary data.</text>
</comment>
<evidence type="ECO:0000313" key="2">
    <source>
        <dbReference type="Proteomes" id="UP000037696"/>
    </source>
</evidence>
<name>A0A0M8P0L1_9EURO</name>
<dbReference type="AlphaFoldDB" id="A0A0M8P0L1"/>
<dbReference type="Proteomes" id="UP000037696">
    <property type="component" value="Unassembled WGS sequence"/>
</dbReference>
<accession>A0A0M8P0L1</accession>
<dbReference type="EMBL" id="LHQQ01000233">
    <property type="protein sequence ID" value="KOS38824.1"/>
    <property type="molecule type" value="Genomic_DNA"/>
</dbReference>